<keyword evidence="1" id="KW-0472">Membrane</keyword>
<dbReference type="Proteomes" id="UP001165065">
    <property type="component" value="Unassembled WGS sequence"/>
</dbReference>
<protein>
    <submittedName>
        <fullName evidence="2">Uncharacterized protein</fullName>
    </submittedName>
</protein>
<comment type="caution">
    <text evidence="2">The sequence shown here is derived from an EMBL/GenBank/DDBJ whole genome shotgun (WGS) entry which is preliminary data.</text>
</comment>
<gene>
    <name evidence="2" type="ORF">TrCOL_g10112</name>
</gene>
<keyword evidence="1" id="KW-0812">Transmembrane</keyword>
<dbReference type="EMBL" id="BRYA01000135">
    <property type="protein sequence ID" value="GMI40752.1"/>
    <property type="molecule type" value="Genomic_DNA"/>
</dbReference>
<proteinExistence type="predicted"/>
<feature type="transmembrane region" description="Helical" evidence="1">
    <location>
        <begin position="12"/>
        <end position="30"/>
    </location>
</feature>
<evidence type="ECO:0000256" key="1">
    <source>
        <dbReference type="SAM" id="Phobius"/>
    </source>
</evidence>
<feature type="transmembrane region" description="Helical" evidence="1">
    <location>
        <begin position="166"/>
        <end position="188"/>
    </location>
</feature>
<name>A0A9W7GB93_9STRA</name>
<evidence type="ECO:0000313" key="3">
    <source>
        <dbReference type="Proteomes" id="UP001165065"/>
    </source>
</evidence>
<feature type="transmembrane region" description="Helical" evidence="1">
    <location>
        <begin position="134"/>
        <end position="154"/>
    </location>
</feature>
<dbReference type="OrthoDB" id="205629at2759"/>
<reference evidence="3" key="1">
    <citation type="journal article" date="2023" name="Commun. Biol.">
        <title>Genome analysis of Parmales, the sister group of diatoms, reveals the evolutionary specialization of diatoms from phago-mixotrophs to photoautotrophs.</title>
        <authorList>
            <person name="Ban H."/>
            <person name="Sato S."/>
            <person name="Yoshikawa S."/>
            <person name="Yamada K."/>
            <person name="Nakamura Y."/>
            <person name="Ichinomiya M."/>
            <person name="Sato N."/>
            <person name="Blanc-Mathieu R."/>
            <person name="Endo H."/>
            <person name="Kuwata A."/>
            <person name="Ogata H."/>
        </authorList>
    </citation>
    <scope>NUCLEOTIDE SEQUENCE [LARGE SCALE GENOMIC DNA]</scope>
</reference>
<accession>A0A9W7GB93</accession>
<sequence>MPSSAKYNHLWPIFFVLAGVSNLIQAWAFYYSEIPSISAAAILHLKPDMLSAISKGFCGYYPKRVLPPGSIITGDLLPRSGAEFFACNGIPAFLRENPVYAEGWEMAVWQSVAIAGACYLAHGITACRFINADFIFVFGLLKLQTAATLGFVWSRGSDFRGGDFEGGLLGEIAISEVAWGVLFMTWWFTRSSGGVDDMEEKKKKKSD</sequence>
<keyword evidence="3" id="KW-1185">Reference proteome</keyword>
<dbReference type="AlphaFoldDB" id="A0A9W7GB93"/>
<organism evidence="2 3">
    <name type="scientific">Triparma columacea</name>
    <dbReference type="NCBI Taxonomy" id="722753"/>
    <lineage>
        <taxon>Eukaryota</taxon>
        <taxon>Sar</taxon>
        <taxon>Stramenopiles</taxon>
        <taxon>Ochrophyta</taxon>
        <taxon>Bolidophyceae</taxon>
        <taxon>Parmales</taxon>
        <taxon>Triparmaceae</taxon>
        <taxon>Triparma</taxon>
    </lineage>
</organism>
<evidence type="ECO:0000313" key="2">
    <source>
        <dbReference type="EMBL" id="GMI40752.1"/>
    </source>
</evidence>
<feature type="transmembrane region" description="Helical" evidence="1">
    <location>
        <begin position="107"/>
        <end position="127"/>
    </location>
</feature>
<keyword evidence="1" id="KW-1133">Transmembrane helix</keyword>